<evidence type="ECO:0000313" key="4">
    <source>
        <dbReference type="Proteomes" id="UP000325273"/>
    </source>
</evidence>
<dbReference type="GO" id="GO:0061928">
    <property type="term" value="F:glutathione specific gamma-glutamylcyclotransferase activity"/>
    <property type="evidence" value="ECO:0007669"/>
    <property type="project" value="UniProtKB-EC"/>
</dbReference>
<dbReference type="AlphaFoldDB" id="A0A5B0HHG8"/>
<proteinExistence type="predicted"/>
<evidence type="ECO:0000256" key="2">
    <source>
        <dbReference type="ARBA" id="ARBA00023239"/>
    </source>
</evidence>
<dbReference type="PANTHER" id="PTHR12192">
    <property type="entry name" value="CATION TRANSPORT PROTEIN CHAC-RELATED"/>
    <property type="match status" value="1"/>
</dbReference>
<organism evidence="3 4">
    <name type="scientific">Paraburkholderia panacisoli</name>
    <dbReference type="NCBI Taxonomy" id="2603818"/>
    <lineage>
        <taxon>Bacteria</taxon>
        <taxon>Pseudomonadati</taxon>
        <taxon>Pseudomonadota</taxon>
        <taxon>Betaproteobacteria</taxon>
        <taxon>Burkholderiales</taxon>
        <taxon>Burkholderiaceae</taxon>
        <taxon>Paraburkholderia</taxon>
    </lineage>
</organism>
<protein>
    <recommendedName>
        <fullName evidence="1">glutathione-specific gamma-glutamylcyclotransferase</fullName>
        <ecNumber evidence="1">4.3.2.7</ecNumber>
    </recommendedName>
</protein>
<dbReference type="GO" id="GO:0005737">
    <property type="term" value="C:cytoplasm"/>
    <property type="evidence" value="ECO:0007669"/>
    <property type="project" value="TreeGrafter"/>
</dbReference>
<dbReference type="GO" id="GO:0006751">
    <property type="term" value="P:glutathione catabolic process"/>
    <property type="evidence" value="ECO:0007669"/>
    <property type="project" value="InterPro"/>
</dbReference>
<evidence type="ECO:0000313" key="3">
    <source>
        <dbReference type="EMBL" id="KAA1014552.1"/>
    </source>
</evidence>
<dbReference type="EMBL" id="VTUZ01000003">
    <property type="protein sequence ID" value="KAA1014552.1"/>
    <property type="molecule type" value="Genomic_DNA"/>
</dbReference>
<dbReference type="SUPFAM" id="SSF110857">
    <property type="entry name" value="Gamma-glutamyl cyclotransferase-like"/>
    <property type="match status" value="1"/>
</dbReference>
<dbReference type="Gene3D" id="3.10.490.10">
    <property type="entry name" value="Gamma-glutamyl cyclotransferase-like"/>
    <property type="match status" value="1"/>
</dbReference>
<dbReference type="InterPro" id="IPR006840">
    <property type="entry name" value="ChaC"/>
</dbReference>
<dbReference type="EC" id="4.3.2.7" evidence="1"/>
<gene>
    <name evidence="3" type="ORF">FVF58_04975</name>
</gene>
<sequence>MQGTLARRPKGPVWLFAYGSLIWNPLFEFSDSRRATLDGWHRSFCIRLVAGRGNVEHPGRMLALEAGGRTEGLAFMLHEAGLERELGIVWMREMIGGVYQPKWERIAFEGGDETHAIVFVVDEAHPLYETDSSVGTTAPIVARAAGHLGRNVDYAMRLSTSLAEHGMTDAYVDDLVAAMRAAGENENNY</sequence>
<comment type="caution">
    <text evidence="3">The sequence shown here is derived from an EMBL/GenBank/DDBJ whole genome shotgun (WGS) entry which is preliminary data.</text>
</comment>
<dbReference type="InterPro" id="IPR036568">
    <property type="entry name" value="GGCT-like_sf"/>
</dbReference>
<accession>A0A5B0HHG8</accession>
<reference evidence="3 4" key="1">
    <citation type="submission" date="2019-08" db="EMBL/GenBank/DDBJ databases">
        <title>Paraburkholderia sp. DCY113.</title>
        <authorList>
            <person name="Kang J."/>
        </authorList>
    </citation>
    <scope>NUCLEOTIDE SEQUENCE [LARGE SCALE GENOMIC DNA]</scope>
    <source>
        <strain evidence="3 4">DCY113</strain>
    </source>
</reference>
<keyword evidence="4" id="KW-1185">Reference proteome</keyword>
<evidence type="ECO:0000256" key="1">
    <source>
        <dbReference type="ARBA" id="ARBA00012344"/>
    </source>
</evidence>
<dbReference type="Pfam" id="PF04752">
    <property type="entry name" value="ChaC"/>
    <property type="match status" value="1"/>
</dbReference>
<dbReference type="InterPro" id="IPR013024">
    <property type="entry name" value="GGCT-like"/>
</dbReference>
<keyword evidence="2" id="KW-0456">Lyase</keyword>
<dbReference type="Proteomes" id="UP000325273">
    <property type="component" value="Unassembled WGS sequence"/>
</dbReference>
<keyword evidence="3" id="KW-0808">Transferase</keyword>
<dbReference type="CDD" id="cd06661">
    <property type="entry name" value="GGCT_like"/>
    <property type="match status" value="1"/>
</dbReference>
<dbReference type="GO" id="GO:0016740">
    <property type="term" value="F:transferase activity"/>
    <property type="evidence" value="ECO:0007669"/>
    <property type="project" value="UniProtKB-KW"/>
</dbReference>
<dbReference type="PANTHER" id="PTHR12192:SF2">
    <property type="entry name" value="GLUTATHIONE-SPECIFIC GAMMA-GLUTAMYLCYCLOTRANSFERASE 2"/>
    <property type="match status" value="1"/>
</dbReference>
<name>A0A5B0HHG8_9BURK</name>